<keyword evidence="2" id="KW-1185">Reference proteome</keyword>
<accession>A0A5N5X959</accession>
<sequence>MHVVFAISAVHGRYRDTPGLSDPNDNDITEVIATSSAPAKRLHEIWPLKSSGPTDLEWLRMTEGKLAVWKLTDPLRPVSLFRGMVGEYALMYGHPMRVDINKVPPVLARLCRPGPTSFPETNPYLTAVQTLVPVLDQRAGQQSRTQILFFTSQMKRPFKRLLHARDPVALLLLSLWYSKAREVVWWLRFRASFECQSISIYLRQYHPVQREILDLLPCGSDEGEGLCG</sequence>
<organism evidence="1 2">
    <name type="scientific">Aspergillus leporis</name>
    <dbReference type="NCBI Taxonomy" id="41062"/>
    <lineage>
        <taxon>Eukaryota</taxon>
        <taxon>Fungi</taxon>
        <taxon>Dikarya</taxon>
        <taxon>Ascomycota</taxon>
        <taxon>Pezizomycotina</taxon>
        <taxon>Eurotiomycetes</taxon>
        <taxon>Eurotiomycetidae</taxon>
        <taxon>Eurotiales</taxon>
        <taxon>Aspergillaceae</taxon>
        <taxon>Aspergillus</taxon>
        <taxon>Aspergillus subgen. Circumdati</taxon>
    </lineage>
</organism>
<dbReference type="Proteomes" id="UP000326565">
    <property type="component" value="Unassembled WGS sequence"/>
</dbReference>
<dbReference type="OrthoDB" id="4454947at2759"/>
<dbReference type="AlphaFoldDB" id="A0A5N5X959"/>
<evidence type="ECO:0000313" key="2">
    <source>
        <dbReference type="Proteomes" id="UP000326565"/>
    </source>
</evidence>
<name>A0A5N5X959_9EURO</name>
<evidence type="ECO:0000313" key="1">
    <source>
        <dbReference type="EMBL" id="KAB8076597.1"/>
    </source>
</evidence>
<gene>
    <name evidence="1" type="ORF">BDV29DRAFT_154616</name>
</gene>
<proteinExistence type="predicted"/>
<protein>
    <submittedName>
        <fullName evidence="1">Uncharacterized protein</fullName>
    </submittedName>
</protein>
<reference evidence="1 2" key="1">
    <citation type="submission" date="2019-04" db="EMBL/GenBank/DDBJ databases">
        <title>Friends and foes A comparative genomics study of 23 Aspergillus species from section Flavi.</title>
        <authorList>
            <consortium name="DOE Joint Genome Institute"/>
            <person name="Kjaerbolling I."/>
            <person name="Vesth T."/>
            <person name="Frisvad J.C."/>
            <person name="Nybo J.L."/>
            <person name="Theobald S."/>
            <person name="Kildgaard S."/>
            <person name="Isbrandt T."/>
            <person name="Kuo A."/>
            <person name="Sato A."/>
            <person name="Lyhne E.K."/>
            <person name="Kogle M.E."/>
            <person name="Wiebenga A."/>
            <person name="Kun R.S."/>
            <person name="Lubbers R.J."/>
            <person name="Makela M.R."/>
            <person name="Barry K."/>
            <person name="Chovatia M."/>
            <person name="Clum A."/>
            <person name="Daum C."/>
            <person name="Haridas S."/>
            <person name="He G."/>
            <person name="LaButti K."/>
            <person name="Lipzen A."/>
            <person name="Mondo S."/>
            <person name="Riley R."/>
            <person name="Salamov A."/>
            <person name="Simmons B.A."/>
            <person name="Magnuson J.K."/>
            <person name="Henrissat B."/>
            <person name="Mortensen U.H."/>
            <person name="Larsen T.O."/>
            <person name="Devries R.P."/>
            <person name="Grigoriev I.V."/>
            <person name="Machida M."/>
            <person name="Baker S.E."/>
            <person name="Andersen M.R."/>
        </authorList>
    </citation>
    <scope>NUCLEOTIDE SEQUENCE [LARGE SCALE GENOMIC DNA]</scope>
    <source>
        <strain evidence="1 2">CBS 151.66</strain>
    </source>
</reference>
<dbReference type="EMBL" id="ML732179">
    <property type="protein sequence ID" value="KAB8076597.1"/>
    <property type="molecule type" value="Genomic_DNA"/>
</dbReference>